<dbReference type="PANTHER" id="PTHR45646">
    <property type="entry name" value="SERINE/THREONINE-PROTEIN KINASE DOA-RELATED"/>
    <property type="match status" value="1"/>
</dbReference>
<dbReference type="SUPFAM" id="SSF56112">
    <property type="entry name" value="Protein kinase-like (PK-like)"/>
    <property type="match status" value="1"/>
</dbReference>
<feature type="compositionally biased region" description="Low complexity" evidence="6">
    <location>
        <begin position="250"/>
        <end position="259"/>
    </location>
</feature>
<reference evidence="7" key="1">
    <citation type="submission" date="2015-01" db="EMBL/GenBank/DDBJ databases">
        <title>Transcriptome Assembly of Fopius arisanus.</title>
        <authorList>
            <person name="Geib S."/>
        </authorList>
    </citation>
    <scope>NUCLEOTIDE SEQUENCE</scope>
</reference>
<dbReference type="GO" id="GO:0005524">
    <property type="term" value="F:ATP binding"/>
    <property type="evidence" value="ECO:0007669"/>
    <property type="project" value="UniProtKB-KW"/>
</dbReference>
<evidence type="ECO:0000256" key="2">
    <source>
        <dbReference type="ARBA" id="ARBA00022679"/>
    </source>
</evidence>
<sequence>QDGGDSAVIPYGVLRATAAPVVELTRVNLGESWYHLFPRFFWSFSEFYCTCGAEGKTSNSFIGWTAGGSRGVEPMSSSLSSKSVIQQSSSRSWISSIFNYIWNQASIFRRPNMPRTRRRHRSRTHSRSRSHSANEPQFEHKRRRIDYESPQSKGTYSGERVLRSRQHERGTSVERRYKRSHRRSPSSGRQQSSHVHGHRDLDRGRAHPPQCPTRETRRTNQPARTRKTRHHHASSSPSQESSRHRHRSPSTRSPSPRQPSVEDDEDGHLVYQNGDVLANRYKVLSTLGEGTFGKVVKVKDMQ</sequence>
<feature type="non-terminal residue" evidence="7">
    <location>
        <position position="302"/>
    </location>
</feature>
<keyword evidence="3" id="KW-0547">Nucleotide-binding</keyword>
<keyword evidence="2" id="KW-0808">Transferase</keyword>
<dbReference type="Gene3D" id="3.30.200.20">
    <property type="entry name" value="Phosphorylase Kinase, domain 1"/>
    <property type="match status" value="1"/>
</dbReference>
<dbReference type="GO" id="GO:0005634">
    <property type="term" value="C:nucleus"/>
    <property type="evidence" value="ECO:0007669"/>
    <property type="project" value="TreeGrafter"/>
</dbReference>
<keyword evidence="5" id="KW-0067">ATP-binding</keyword>
<feature type="compositionally biased region" description="Low complexity" evidence="6">
    <location>
        <begin position="185"/>
        <end position="194"/>
    </location>
</feature>
<feature type="compositionally biased region" description="Basic residues" evidence="6">
    <location>
        <begin position="224"/>
        <end position="233"/>
    </location>
</feature>
<accession>A0A0C9RA97</accession>
<dbReference type="EMBL" id="GBYB01009982">
    <property type="protein sequence ID" value="JAG79749.1"/>
    <property type="molecule type" value="Transcribed_RNA"/>
</dbReference>
<feature type="region of interest" description="Disordered" evidence="6">
    <location>
        <begin position="112"/>
        <end position="267"/>
    </location>
</feature>
<proteinExistence type="predicted"/>
<dbReference type="AlphaFoldDB" id="A0A0C9RA97"/>
<dbReference type="PANTHER" id="PTHR45646:SF11">
    <property type="entry name" value="SERINE_THREONINE-PROTEIN KINASE DOA"/>
    <property type="match status" value="1"/>
</dbReference>
<feature type="non-terminal residue" evidence="7">
    <location>
        <position position="1"/>
    </location>
</feature>
<evidence type="ECO:0000313" key="7">
    <source>
        <dbReference type="EMBL" id="JAG79749.1"/>
    </source>
</evidence>
<evidence type="ECO:0000256" key="5">
    <source>
        <dbReference type="ARBA" id="ARBA00022840"/>
    </source>
</evidence>
<keyword evidence="1" id="KW-0723">Serine/threonine-protein kinase</keyword>
<gene>
    <name evidence="7" type="primary">Doa_2</name>
    <name evidence="7" type="ORF">g.23356</name>
</gene>
<dbReference type="InterPro" id="IPR011009">
    <property type="entry name" value="Kinase-like_dom_sf"/>
</dbReference>
<protein>
    <submittedName>
        <fullName evidence="7">Doa_2 protein</fullName>
    </submittedName>
</protein>
<dbReference type="InterPro" id="IPR051175">
    <property type="entry name" value="CLK_kinases"/>
</dbReference>
<evidence type="ECO:0000256" key="3">
    <source>
        <dbReference type="ARBA" id="ARBA00022741"/>
    </source>
</evidence>
<dbReference type="GO" id="GO:0004674">
    <property type="term" value="F:protein serine/threonine kinase activity"/>
    <property type="evidence" value="ECO:0007669"/>
    <property type="project" value="UniProtKB-KW"/>
</dbReference>
<feature type="compositionally biased region" description="Basic and acidic residues" evidence="6">
    <location>
        <begin position="160"/>
        <end position="175"/>
    </location>
</feature>
<organism evidence="7">
    <name type="scientific">Fopius arisanus</name>
    <dbReference type="NCBI Taxonomy" id="64838"/>
    <lineage>
        <taxon>Eukaryota</taxon>
        <taxon>Metazoa</taxon>
        <taxon>Ecdysozoa</taxon>
        <taxon>Arthropoda</taxon>
        <taxon>Hexapoda</taxon>
        <taxon>Insecta</taxon>
        <taxon>Pterygota</taxon>
        <taxon>Neoptera</taxon>
        <taxon>Endopterygota</taxon>
        <taxon>Hymenoptera</taxon>
        <taxon>Apocrita</taxon>
        <taxon>Ichneumonoidea</taxon>
        <taxon>Braconidae</taxon>
        <taxon>Opiinae</taxon>
        <taxon>Fopius</taxon>
    </lineage>
</organism>
<evidence type="ECO:0000256" key="4">
    <source>
        <dbReference type="ARBA" id="ARBA00022777"/>
    </source>
</evidence>
<dbReference type="GO" id="GO:0043484">
    <property type="term" value="P:regulation of RNA splicing"/>
    <property type="evidence" value="ECO:0007669"/>
    <property type="project" value="TreeGrafter"/>
</dbReference>
<evidence type="ECO:0000256" key="1">
    <source>
        <dbReference type="ARBA" id="ARBA00022527"/>
    </source>
</evidence>
<feature type="compositionally biased region" description="Basic residues" evidence="6">
    <location>
        <begin position="115"/>
        <end position="130"/>
    </location>
</feature>
<keyword evidence="4" id="KW-0418">Kinase</keyword>
<name>A0A0C9RA97_9HYME</name>
<evidence type="ECO:0000256" key="6">
    <source>
        <dbReference type="SAM" id="MobiDB-lite"/>
    </source>
</evidence>